<keyword evidence="3" id="KW-1185">Reference proteome</keyword>
<feature type="transmembrane region" description="Helical" evidence="1">
    <location>
        <begin position="141"/>
        <end position="160"/>
    </location>
</feature>
<dbReference type="RefSeq" id="WP_098038901.1">
    <property type="nucleotide sequence ID" value="NZ_CWGJ01000025.1"/>
</dbReference>
<organism evidence="2 3">
    <name type="scientific">Estrella lausannensis</name>
    <dbReference type="NCBI Taxonomy" id="483423"/>
    <lineage>
        <taxon>Bacteria</taxon>
        <taxon>Pseudomonadati</taxon>
        <taxon>Chlamydiota</taxon>
        <taxon>Chlamydiia</taxon>
        <taxon>Parachlamydiales</taxon>
        <taxon>Candidatus Criblamydiaceae</taxon>
        <taxon>Estrella</taxon>
    </lineage>
</organism>
<evidence type="ECO:0000313" key="3">
    <source>
        <dbReference type="Proteomes" id="UP000220251"/>
    </source>
</evidence>
<keyword evidence="1" id="KW-0472">Membrane</keyword>
<name>A0A0H5DT89_9BACT</name>
<keyword evidence="1" id="KW-0812">Transmembrane</keyword>
<evidence type="ECO:0000313" key="2">
    <source>
        <dbReference type="EMBL" id="CRX39044.1"/>
    </source>
</evidence>
<sequence length="283" mass="32355">MDALVIFVRDRVPLRAYLLLSFFVSLAPYFLLDLPVSYPLALLSFVGVFLIMLQMRLLDDIQDVQVDRVAHPERPFASGEVSVHDGERLAGILQLLLLIFGTLTLFLVSYKAFFFYITAAVYIWNNYKWFFFEEWMKEHPVLSFCLGELAFFPVLFFVFSVVDAERTFGREALGYSFLLFFASMVYNVVRKLDPKAHPAEQNFVHLMGYKRVFVGLMPFMILSLFLAESLGFAFILWPAELTSMVGLIAVLFSSSRWGFASALALLSLFIHAAAPLMAYTFPF</sequence>
<feature type="transmembrane region" description="Helical" evidence="1">
    <location>
        <begin position="172"/>
        <end position="189"/>
    </location>
</feature>
<accession>A0A0H5DT89</accession>
<feature type="transmembrane region" description="Helical" evidence="1">
    <location>
        <begin position="95"/>
        <end position="121"/>
    </location>
</feature>
<dbReference type="InterPro" id="IPR044878">
    <property type="entry name" value="UbiA_sf"/>
</dbReference>
<reference evidence="3" key="1">
    <citation type="submission" date="2015-06" db="EMBL/GenBank/DDBJ databases">
        <authorList>
            <person name="Bertelli C."/>
        </authorList>
    </citation>
    <scope>NUCLEOTIDE SEQUENCE [LARGE SCALE GENOMIC DNA]</scope>
    <source>
        <strain evidence="3">CRIB-30</strain>
    </source>
</reference>
<evidence type="ECO:0000256" key="1">
    <source>
        <dbReference type="SAM" id="Phobius"/>
    </source>
</evidence>
<proteinExistence type="predicted"/>
<feature type="transmembrane region" description="Helical" evidence="1">
    <location>
        <begin position="209"/>
        <end position="227"/>
    </location>
</feature>
<keyword evidence="1" id="KW-1133">Transmembrane helix</keyword>
<dbReference type="AlphaFoldDB" id="A0A0H5DT89"/>
<feature type="transmembrane region" description="Helical" evidence="1">
    <location>
        <begin position="12"/>
        <end position="32"/>
    </location>
</feature>
<dbReference type="Proteomes" id="UP000220251">
    <property type="component" value="Unassembled WGS sequence"/>
</dbReference>
<feature type="transmembrane region" description="Helical" evidence="1">
    <location>
        <begin position="38"/>
        <end position="58"/>
    </location>
</feature>
<protein>
    <submittedName>
        <fullName evidence="2">Putative membrane protein</fullName>
    </submittedName>
</protein>
<dbReference type="Gene3D" id="1.10.357.140">
    <property type="entry name" value="UbiA prenyltransferase"/>
    <property type="match status" value="1"/>
</dbReference>
<dbReference type="EMBL" id="CWGJ01000025">
    <property type="protein sequence ID" value="CRX39044.1"/>
    <property type="molecule type" value="Genomic_DNA"/>
</dbReference>
<feature type="transmembrane region" description="Helical" evidence="1">
    <location>
        <begin position="259"/>
        <end position="281"/>
    </location>
</feature>
<dbReference type="OrthoDB" id="6456825at2"/>
<gene>
    <name evidence="2" type="ORF">ELAC_1717</name>
</gene>